<dbReference type="EC" id="2.7.13.3" evidence="3"/>
<accession>R9CED5</accession>
<reference evidence="16 17" key="1">
    <citation type="submission" date="2013-03" db="EMBL/GenBank/DDBJ databases">
        <title>Whole genome shotgun sequencing of Clostridium sartagoforme AAU1.</title>
        <authorList>
            <person name="Joshi C.G."/>
            <person name="Duggirala S.M."/>
            <person name="Nathani N.M."/>
            <person name="Bhatt V.D."/>
            <person name="Patel A.K."/>
            <person name="Pandya P.R."/>
            <person name="KaPatel J.A."/>
        </authorList>
    </citation>
    <scope>NUCLEOTIDE SEQUENCE [LARGE SCALE GENOMIC DNA]</scope>
    <source>
        <strain evidence="16 17">AAU1</strain>
    </source>
</reference>
<dbReference type="GO" id="GO:0000155">
    <property type="term" value="F:phosphorelay sensor kinase activity"/>
    <property type="evidence" value="ECO:0007669"/>
    <property type="project" value="InterPro"/>
</dbReference>
<keyword evidence="9 13" id="KW-1133">Transmembrane helix</keyword>
<comment type="caution">
    <text evidence="16">The sequence shown here is derived from an EMBL/GenBank/DDBJ whole genome shotgun (WGS) entry which is preliminary data.</text>
</comment>
<keyword evidence="5" id="KW-0597">Phosphoprotein</keyword>
<dbReference type="SMART" id="SM00387">
    <property type="entry name" value="HATPase_c"/>
    <property type="match status" value="1"/>
</dbReference>
<keyword evidence="6" id="KW-0808">Transferase</keyword>
<keyword evidence="10" id="KW-0902">Two-component regulatory system</keyword>
<evidence type="ECO:0000313" key="16">
    <source>
        <dbReference type="EMBL" id="EOR27667.1"/>
    </source>
</evidence>
<dbReference type="InterPro" id="IPR010559">
    <property type="entry name" value="Sig_transdc_His_kin_internal"/>
</dbReference>
<dbReference type="OrthoDB" id="9809348at2"/>
<dbReference type="PRINTS" id="PR00344">
    <property type="entry name" value="BCTRLSENSOR"/>
</dbReference>
<dbReference type="CDD" id="cd12912">
    <property type="entry name" value="PDC2_MCP_like"/>
    <property type="match status" value="1"/>
</dbReference>
<dbReference type="Pfam" id="PF00672">
    <property type="entry name" value="HAMP"/>
    <property type="match status" value="1"/>
</dbReference>
<dbReference type="InterPro" id="IPR036890">
    <property type="entry name" value="HATPase_C_sf"/>
</dbReference>
<keyword evidence="11 13" id="KW-0472">Membrane</keyword>
<dbReference type="EMBL" id="ASRV01000035">
    <property type="protein sequence ID" value="EOR27667.1"/>
    <property type="molecule type" value="Genomic_DNA"/>
</dbReference>
<dbReference type="PROSITE" id="PS50109">
    <property type="entry name" value="HIS_KIN"/>
    <property type="match status" value="1"/>
</dbReference>
<feature type="transmembrane region" description="Helical" evidence="13">
    <location>
        <begin position="299"/>
        <end position="319"/>
    </location>
</feature>
<evidence type="ECO:0000256" key="2">
    <source>
        <dbReference type="ARBA" id="ARBA00004651"/>
    </source>
</evidence>
<keyword evidence="8 16" id="KW-0418">Kinase</keyword>
<dbReference type="InterPro" id="IPR003660">
    <property type="entry name" value="HAMP_dom"/>
</dbReference>
<evidence type="ECO:0000256" key="12">
    <source>
        <dbReference type="SAM" id="Coils"/>
    </source>
</evidence>
<gene>
    <name evidence="16" type="ORF">A500_03361</name>
</gene>
<evidence type="ECO:0000256" key="8">
    <source>
        <dbReference type="ARBA" id="ARBA00022777"/>
    </source>
</evidence>
<proteinExistence type="predicted"/>
<dbReference type="Proteomes" id="UP000013988">
    <property type="component" value="Unassembled WGS sequence"/>
</dbReference>
<dbReference type="Gene3D" id="3.30.565.10">
    <property type="entry name" value="Histidine kinase-like ATPase, C-terminal domain"/>
    <property type="match status" value="1"/>
</dbReference>
<dbReference type="Pfam" id="PF02518">
    <property type="entry name" value="HATPase_c"/>
    <property type="match status" value="1"/>
</dbReference>
<evidence type="ECO:0000259" key="15">
    <source>
        <dbReference type="PROSITE" id="PS50885"/>
    </source>
</evidence>
<dbReference type="InterPro" id="IPR033479">
    <property type="entry name" value="dCache_1"/>
</dbReference>
<dbReference type="GO" id="GO:0005886">
    <property type="term" value="C:plasma membrane"/>
    <property type="evidence" value="ECO:0007669"/>
    <property type="project" value="UniProtKB-SubCell"/>
</dbReference>
<feature type="domain" description="HAMP" evidence="15">
    <location>
        <begin position="321"/>
        <end position="373"/>
    </location>
</feature>
<dbReference type="PANTHER" id="PTHR34220:SF7">
    <property type="entry name" value="SENSOR HISTIDINE KINASE YPDA"/>
    <property type="match status" value="1"/>
</dbReference>
<dbReference type="Gene3D" id="3.30.450.20">
    <property type="entry name" value="PAS domain"/>
    <property type="match status" value="2"/>
</dbReference>
<dbReference type="PANTHER" id="PTHR34220">
    <property type="entry name" value="SENSOR HISTIDINE KINASE YPDA"/>
    <property type="match status" value="1"/>
</dbReference>
<dbReference type="SUPFAM" id="SSF55874">
    <property type="entry name" value="ATPase domain of HSP90 chaperone/DNA topoisomerase II/histidine kinase"/>
    <property type="match status" value="1"/>
</dbReference>
<comment type="subcellular location">
    <subcellularLocation>
        <location evidence="2">Cell membrane</location>
        <topology evidence="2">Multi-pass membrane protein</topology>
    </subcellularLocation>
</comment>
<dbReference type="InterPro" id="IPR005467">
    <property type="entry name" value="His_kinase_dom"/>
</dbReference>
<evidence type="ECO:0000256" key="13">
    <source>
        <dbReference type="SAM" id="Phobius"/>
    </source>
</evidence>
<keyword evidence="17" id="KW-1185">Reference proteome</keyword>
<evidence type="ECO:0000256" key="11">
    <source>
        <dbReference type="ARBA" id="ARBA00023136"/>
    </source>
</evidence>
<feature type="domain" description="Histidine kinase" evidence="14">
    <location>
        <begin position="480"/>
        <end position="588"/>
    </location>
</feature>
<protein>
    <recommendedName>
        <fullName evidence="3">histidine kinase</fullName>
        <ecNumber evidence="3">2.7.13.3</ecNumber>
    </recommendedName>
</protein>
<dbReference type="PROSITE" id="PS50885">
    <property type="entry name" value="HAMP"/>
    <property type="match status" value="1"/>
</dbReference>
<sequence length="596" mass="68610">MLGSIKKKIIGYYRKASFKYIISISFTIVAVIGMIVVGGALYLRFINSTEEMVSKNNKSILEQVNLNLDAYLRKMMKISDTIYYRAIKKTDLSTESIDKEMDLIYEANKDYLISISLFSNYGEVIASYPLQQLKNNIDPRENEWFKSAINRRENLHFSTPHVQNLFYDPNYKYTWVVSLSRAVELTESGKINGGVLLVDMNFSGIEQICKNVDMGKNAYVYLIDRDGEIIYHPRQQLIYSNLIKENNYEAAKYEDGNYIENFQGNKRSVTVKTVGYTGWKIVAISPMANITEDYYQIRIFAIFIMLFGIFILISLNMFVSSRIANPIKELEKSVNEFENGVVSLNISEKGSYEIQHLGKAIKSMVKQMNILMKNVMNEQEEKRKSELNALQAQINPHFLYNTLDSIIWMIENENYDGAIIMVTALARFFRISLSKGKNVITVRDELEHARNYLTIQNIRYKNKFTYDIKAEENTLNLASIKLIIQPLIENAIYHGMEYMSGDGDIMVQAYIKNNDLYIDIIDNGLGMPQEVADKLLIGESNIQKKGSGIGLRNVHERIKLYFGENYGLEVYSEPDEGTTISVHMPCIDYYSIKEEK</sequence>
<dbReference type="InterPro" id="IPR003594">
    <property type="entry name" value="HATPase_dom"/>
</dbReference>
<evidence type="ECO:0000259" key="14">
    <source>
        <dbReference type="PROSITE" id="PS50109"/>
    </source>
</evidence>
<dbReference type="AlphaFoldDB" id="R9CED5"/>
<evidence type="ECO:0000313" key="17">
    <source>
        <dbReference type="Proteomes" id="UP000013988"/>
    </source>
</evidence>
<evidence type="ECO:0000256" key="10">
    <source>
        <dbReference type="ARBA" id="ARBA00023012"/>
    </source>
</evidence>
<keyword evidence="4" id="KW-1003">Cell membrane</keyword>
<evidence type="ECO:0000256" key="9">
    <source>
        <dbReference type="ARBA" id="ARBA00022989"/>
    </source>
</evidence>
<dbReference type="PATRIC" id="fig|1202534.3.peg.668"/>
<feature type="transmembrane region" description="Helical" evidence="13">
    <location>
        <begin position="20"/>
        <end position="43"/>
    </location>
</feature>
<evidence type="ECO:0000256" key="7">
    <source>
        <dbReference type="ARBA" id="ARBA00022692"/>
    </source>
</evidence>
<evidence type="ECO:0000256" key="6">
    <source>
        <dbReference type="ARBA" id="ARBA00022679"/>
    </source>
</evidence>
<dbReference type="Pfam" id="PF02743">
    <property type="entry name" value="dCache_1"/>
    <property type="match status" value="1"/>
</dbReference>
<name>R9CED5_9CLOT</name>
<dbReference type="Gene3D" id="6.10.340.10">
    <property type="match status" value="1"/>
</dbReference>
<comment type="catalytic activity">
    <reaction evidence="1">
        <text>ATP + protein L-histidine = ADP + protein N-phospho-L-histidine.</text>
        <dbReference type="EC" id="2.7.13.3"/>
    </reaction>
</comment>
<evidence type="ECO:0000256" key="4">
    <source>
        <dbReference type="ARBA" id="ARBA00022475"/>
    </source>
</evidence>
<evidence type="ECO:0000256" key="3">
    <source>
        <dbReference type="ARBA" id="ARBA00012438"/>
    </source>
</evidence>
<organism evidence="16 17">
    <name type="scientific">Clostridium sartagoforme AAU1</name>
    <dbReference type="NCBI Taxonomy" id="1202534"/>
    <lineage>
        <taxon>Bacteria</taxon>
        <taxon>Bacillati</taxon>
        <taxon>Bacillota</taxon>
        <taxon>Clostridia</taxon>
        <taxon>Eubacteriales</taxon>
        <taxon>Clostridiaceae</taxon>
        <taxon>Clostridium</taxon>
    </lineage>
</organism>
<dbReference type="InterPro" id="IPR050640">
    <property type="entry name" value="Bact_2-comp_sensor_kinase"/>
</dbReference>
<keyword evidence="12" id="KW-0175">Coiled coil</keyword>
<evidence type="ECO:0000256" key="1">
    <source>
        <dbReference type="ARBA" id="ARBA00000085"/>
    </source>
</evidence>
<keyword evidence="7 13" id="KW-0812">Transmembrane</keyword>
<dbReference type="RefSeq" id="WP_016206146.1">
    <property type="nucleotide sequence ID" value="NZ_ASRV01000035.1"/>
</dbReference>
<feature type="coiled-coil region" evidence="12">
    <location>
        <begin position="361"/>
        <end position="388"/>
    </location>
</feature>
<dbReference type="Pfam" id="PF06580">
    <property type="entry name" value="His_kinase"/>
    <property type="match status" value="1"/>
</dbReference>
<evidence type="ECO:0000256" key="5">
    <source>
        <dbReference type="ARBA" id="ARBA00022553"/>
    </source>
</evidence>
<dbReference type="InterPro" id="IPR004358">
    <property type="entry name" value="Sig_transdc_His_kin-like_C"/>
</dbReference>